<sequence length="391" mass="44491">MQDGRGGAFAKAGEKYLSQNFSKGDNAPVPLKQITVNRLTAASIDDDWQTEPIIPSTTPRPIKYKQKPRPRFTMPYNENAFFHIPHHASSSSPEPVADAAEPLLQQQIIEKDVEMPKREVSYVKQQTHNTSSDVPPYQDISELGPALFVMPGKDFAFKVKNEMKHIHKIVLAAQSPYFYQQFFENPGNTMNSITVTEFDKEVVELAIKACYDQPFDEVTLDDYHTVEQLIKFGITFKLHCVTIHKIVLAAQSPYFYQQFFENPGNTMNSITVTEFDKEVVELAIKACYEQPFDEATLDDYHTVEQLIKFGITFKLHCVTEVLRQKLHITEENVCSLAIFAFKFNDRDLCQQCANFLAAAIISDEPTPPGIENLPAEMDKEIVRALIKKNKK</sequence>
<protein>
    <submittedName>
        <fullName evidence="2">BTB domain-containing protein</fullName>
    </submittedName>
</protein>
<dbReference type="Proteomes" id="UP000887579">
    <property type="component" value="Unplaced"/>
</dbReference>
<evidence type="ECO:0000313" key="1">
    <source>
        <dbReference type="Proteomes" id="UP000887579"/>
    </source>
</evidence>
<name>A0AC34FXV4_9BILA</name>
<organism evidence="1 2">
    <name type="scientific">Panagrolaimus sp. ES5</name>
    <dbReference type="NCBI Taxonomy" id="591445"/>
    <lineage>
        <taxon>Eukaryota</taxon>
        <taxon>Metazoa</taxon>
        <taxon>Ecdysozoa</taxon>
        <taxon>Nematoda</taxon>
        <taxon>Chromadorea</taxon>
        <taxon>Rhabditida</taxon>
        <taxon>Tylenchina</taxon>
        <taxon>Panagrolaimomorpha</taxon>
        <taxon>Panagrolaimoidea</taxon>
        <taxon>Panagrolaimidae</taxon>
        <taxon>Panagrolaimus</taxon>
    </lineage>
</organism>
<reference evidence="2" key="1">
    <citation type="submission" date="2022-11" db="UniProtKB">
        <authorList>
            <consortium name="WormBaseParasite"/>
        </authorList>
    </citation>
    <scope>IDENTIFICATION</scope>
</reference>
<dbReference type="WBParaSite" id="ES5_v2.g22030.t1">
    <property type="protein sequence ID" value="ES5_v2.g22030.t1"/>
    <property type="gene ID" value="ES5_v2.g22030"/>
</dbReference>
<accession>A0AC34FXV4</accession>
<proteinExistence type="predicted"/>
<evidence type="ECO:0000313" key="2">
    <source>
        <dbReference type="WBParaSite" id="ES5_v2.g22030.t1"/>
    </source>
</evidence>